<dbReference type="EMBL" id="RBNJ01017164">
    <property type="protein sequence ID" value="RUS24138.1"/>
    <property type="molecule type" value="Genomic_DNA"/>
</dbReference>
<gene>
    <name evidence="1" type="ORF">BC938DRAFT_474046</name>
</gene>
<reference evidence="1 2" key="1">
    <citation type="journal article" date="2018" name="New Phytol.">
        <title>Phylogenomics of Endogonaceae and evolution of mycorrhizas within Mucoromycota.</title>
        <authorList>
            <person name="Chang Y."/>
            <person name="Desiro A."/>
            <person name="Na H."/>
            <person name="Sandor L."/>
            <person name="Lipzen A."/>
            <person name="Clum A."/>
            <person name="Barry K."/>
            <person name="Grigoriev I.V."/>
            <person name="Martin F.M."/>
            <person name="Stajich J.E."/>
            <person name="Smith M.E."/>
            <person name="Bonito G."/>
            <person name="Spatafora J.W."/>
        </authorList>
    </citation>
    <scope>NUCLEOTIDE SEQUENCE [LARGE SCALE GENOMIC DNA]</scope>
    <source>
        <strain evidence="1 2">AD002</strain>
    </source>
</reference>
<dbReference type="Proteomes" id="UP000274822">
    <property type="component" value="Unassembled WGS sequence"/>
</dbReference>
<evidence type="ECO:0000313" key="2">
    <source>
        <dbReference type="Proteomes" id="UP000274822"/>
    </source>
</evidence>
<keyword evidence="2" id="KW-1185">Reference proteome</keyword>
<sequence>MVRSESYLLTAFIFTQDSVCCYENCSNRFLSVDSLFYPCAEIEGLGLCLRRVGYLFVTRNLVSNIYDCRHRFVSNRHHREMGNMLQINRSNSARTIDGFIAYGFVALRDELVLGSTFLCSTTMIWWKAYATGREPDVAPRFRSSL</sequence>
<accession>A0A433Q306</accession>
<name>A0A433Q306_9FUNG</name>
<proteinExistence type="predicted"/>
<comment type="caution">
    <text evidence="1">The sequence shown here is derived from an EMBL/GenBank/DDBJ whole genome shotgun (WGS) entry which is preliminary data.</text>
</comment>
<protein>
    <submittedName>
        <fullName evidence="1">Uncharacterized protein</fullName>
    </submittedName>
</protein>
<dbReference type="AlphaFoldDB" id="A0A433Q306"/>
<evidence type="ECO:0000313" key="1">
    <source>
        <dbReference type="EMBL" id="RUS24138.1"/>
    </source>
</evidence>
<organism evidence="1 2">
    <name type="scientific">Jimgerdemannia flammicorona</name>
    <dbReference type="NCBI Taxonomy" id="994334"/>
    <lineage>
        <taxon>Eukaryota</taxon>
        <taxon>Fungi</taxon>
        <taxon>Fungi incertae sedis</taxon>
        <taxon>Mucoromycota</taxon>
        <taxon>Mucoromycotina</taxon>
        <taxon>Endogonomycetes</taxon>
        <taxon>Endogonales</taxon>
        <taxon>Endogonaceae</taxon>
        <taxon>Jimgerdemannia</taxon>
    </lineage>
</organism>